<keyword evidence="2" id="KW-1185">Reference proteome</keyword>
<name>A0A939JXT5_9BACT</name>
<dbReference type="EMBL" id="JAFMYU010000001">
    <property type="protein sequence ID" value="MBO0929648.1"/>
    <property type="molecule type" value="Genomic_DNA"/>
</dbReference>
<dbReference type="AlphaFoldDB" id="A0A939JXT5"/>
<dbReference type="RefSeq" id="WP_207333608.1">
    <property type="nucleotide sequence ID" value="NZ_JAFMYU010000001.1"/>
</dbReference>
<reference evidence="1 2" key="1">
    <citation type="submission" date="2021-03" db="EMBL/GenBank/DDBJ databases">
        <title>Fibrella sp. HMF5036 genome sequencing and assembly.</title>
        <authorList>
            <person name="Kang H."/>
            <person name="Kim H."/>
            <person name="Bae S."/>
            <person name="Joh K."/>
        </authorList>
    </citation>
    <scope>NUCLEOTIDE SEQUENCE [LARGE SCALE GENOMIC DNA]</scope>
    <source>
        <strain evidence="1 2">HMF5036</strain>
    </source>
</reference>
<organism evidence="1 2">
    <name type="scientific">Fibrella aquatilis</name>
    <dbReference type="NCBI Taxonomy" id="2817059"/>
    <lineage>
        <taxon>Bacteria</taxon>
        <taxon>Pseudomonadati</taxon>
        <taxon>Bacteroidota</taxon>
        <taxon>Cytophagia</taxon>
        <taxon>Cytophagales</taxon>
        <taxon>Spirosomataceae</taxon>
        <taxon>Fibrella</taxon>
    </lineage>
</organism>
<proteinExistence type="predicted"/>
<sequence>MKLQQIIANNLSIHLSDLAFDIQLTGEVQTKLMTLGCLDAPVDGSFGPVSRLALSRFADIAGVAYEERVDAPLAQALLDASDDTFLPLTLGTDFASRVVRYMQLRNHWLAKLPGFLNIIYVEGANDDGQPNADTFNVFNDRRLVLHIQNGTPTLLLNVLATTEPGRFYTENPENSLGAARIAFGQYKSWQVGTHKQGRPGAHEALVQVGNLTVCRDLNRDGKRTGDRIFIDSGFGINQHSGHNQPANNIGKASAGCLVGRTDAQHQEFMQLVKTDPRYSEASHGYRFVSTIIAGDDLKAKVG</sequence>
<protein>
    <recommendedName>
        <fullName evidence="3">Peptidoglycan-binding protein</fullName>
    </recommendedName>
</protein>
<dbReference type="Proteomes" id="UP000664795">
    <property type="component" value="Unassembled WGS sequence"/>
</dbReference>
<gene>
    <name evidence="1" type="ORF">J2I48_01515</name>
</gene>
<evidence type="ECO:0000313" key="2">
    <source>
        <dbReference type="Proteomes" id="UP000664795"/>
    </source>
</evidence>
<accession>A0A939JXT5</accession>
<comment type="caution">
    <text evidence="1">The sequence shown here is derived from an EMBL/GenBank/DDBJ whole genome shotgun (WGS) entry which is preliminary data.</text>
</comment>
<evidence type="ECO:0000313" key="1">
    <source>
        <dbReference type="EMBL" id="MBO0929648.1"/>
    </source>
</evidence>
<evidence type="ECO:0008006" key="3">
    <source>
        <dbReference type="Google" id="ProtNLM"/>
    </source>
</evidence>